<organism evidence="1 2">
    <name type="scientific">Phytophthora megakarya</name>
    <dbReference type="NCBI Taxonomy" id="4795"/>
    <lineage>
        <taxon>Eukaryota</taxon>
        <taxon>Sar</taxon>
        <taxon>Stramenopiles</taxon>
        <taxon>Oomycota</taxon>
        <taxon>Peronosporomycetes</taxon>
        <taxon>Peronosporales</taxon>
        <taxon>Peronosporaceae</taxon>
        <taxon>Phytophthora</taxon>
    </lineage>
</organism>
<dbReference type="EMBL" id="NBNE01023286">
    <property type="protein sequence ID" value="OWY90321.1"/>
    <property type="molecule type" value="Genomic_DNA"/>
</dbReference>
<evidence type="ECO:0000313" key="1">
    <source>
        <dbReference type="EMBL" id="OWY90321.1"/>
    </source>
</evidence>
<accession>A0A225UBK2</accession>
<keyword evidence="2" id="KW-1185">Reference proteome</keyword>
<protein>
    <submittedName>
        <fullName evidence="1">Uncharacterized protein</fullName>
    </submittedName>
</protein>
<reference evidence="2" key="1">
    <citation type="submission" date="2017-03" db="EMBL/GenBank/DDBJ databases">
        <title>Phytopthora megakarya and P. palmivora, two closely related causual agents of cacao black pod achieved similar genome size and gene model numbers by different mechanisms.</title>
        <authorList>
            <person name="Ali S."/>
            <person name="Shao J."/>
            <person name="Larry D.J."/>
            <person name="Kronmiller B."/>
            <person name="Shen D."/>
            <person name="Strem M.D."/>
            <person name="Melnick R.L."/>
            <person name="Guiltinan M.J."/>
            <person name="Tyler B.M."/>
            <person name="Meinhardt L.W."/>
            <person name="Bailey B.A."/>
        </authorList>
    </citation>
    <scope>NUCLEOTIDE SEQUENCE [LARGE SCALE GENOMIC DNA]</scope>
    <source>
        <strain evidence="2">zdho120</strain>
    </source>
</reference>
<feature type="non-terminal residue" evidence="1">
    <location>
        <position position="216"/>
    </location>
</feature>
<dbReference type="Proteomes" id="UP000198211">
    <property type="component" value="Unassembled WGS sequence"/>
</dbReference>
<name>A0A225UBK2_9STRA</name>
<dbReference type="OrthoDB" id="145786at2759"/>
<proteinExistence type="predicted"/>
<gene>
    <name evidence="1" type="ORF">PHMEG_00041605</name>
</gene>
<evidence type="ECO:0000313" key="2">
    <source>
        <dbReference type="Proteomes" id="UP000198211"/>
    </source>
</evidence>
<comment type="caution">
    <text evidence="1">The sequence shown here is derived from an EMBL/GenBank/DDBJ whole genome shotgun (WGS) entry which is preliminary data.</text>
</comment>
<dbReference type="AlphaFoldDB" id="A0A225UBK2"/>
<sequence length="216" mass="25183">MSVDSINAAPGTYGDEVPTWITYVDSTNEHHFETRSINSGYTRLTSNKYKDWQVLSYAENRDVTLFEREQKIYEKWVSEQPPLVDKWEYPTPKHILAREAEESNSSEQLWIDPAEAERGRSRPLFEDWEGKLDMAYVSVMHEITDEVKTGRYDETTEHFPNKMELTDYAHELAFLPDLTEPVVTSLDYSSPNVRNSVLFEDQSAKLVEVLKKHEKI</sequence>